<keyword evidence="2" id="KW-0560">Oxidoreductase</keyword>
<keyword evidence="2" id="KW-0223">Dioxygenase</keyword>
<name>A0A7X0PLE8_9BURK</name>
<reference evidence="2 3" key="1">
    <citation type="submission" date="2020-08" db="EMBL/GenBank/DDBJ databases">
        <title>Functional genomics of gut bacteria from endangered species of beetles.</title>
        <authorList>
            <person name="Carlos-Shanley C."/>
        </authorList>
    </citation>
    <scope>NUCLEOTIDE SEQUENCE [LARGE SCALE GENOMIC DNA]</scope>
    <source>
        <strain evidence="2 3">S00198</strain>
    </source>
</reference>
<dbReference type="PANTHER" id="PTHR35006:SF1">
    <property type="entry name" value="BLL2941 PROTEIN"/>
    <property type="match status" value="1"/>
</dbReference>
<dbReference type="RefSeq" id="WP_260420453.1">
    <property type="nucleotide sequence ID" value="NZ_JACHLK010000022.1"/>
</dbReference>
<keyword evidence="2" id="KW-0456">Lyase</keyword>
<keyword evidence="3" id="KW-1185">Reference proteome</keyword>
<sequence>MPEPPAAMLSYITLGANDMRASERFYTALLVPLGYRKQVDPEGLTFALPAPGGGSGPCVVYVKPPFDGRPATVGNGSMTAFRTGSHDSVRQVHAAAIAAGGSDEGAPGFRAAYSKDFFVAYVRDPVGNKIALFCNDPAAVQG</sequence>
<dbReference type="EMBL" id="JACHLK010000022">
    <property type="protein sequence ID" value="MBB6563737.1"/>
    <property type="molecule type" value="Genomic_DNA"/>
</dbReference>
<dbReference type="InterPro" id="IPR029068">
    <property type="entry name" value="Glyas_Bleomycin-R_OHBP_Dase"/>
</dbReference>
<dbReference type="AlphaFoldDB" id="A0A7X0PLE8"/>
<dbReference type="SUPFAM" id="SSF54593">
    <property type="entry name" value="Glyoxalase/Bleomycin resistance protein/Dihydroxybiphenyl dioxygenase"/>
    <property type="match status" value="1"/>
</dbReference>
<accession>A0A7X0PLE8</accession>
<dbReference type="GO" id="GO:0016829">
    <property type="term" value="F:lyase activity"/>
    <property type="evidence" value="ECO:0007669"/>
    <property type="project" value="UniProtKB-KW"/>
</dbReference>
<dbReference type="PROSITE" id="PS51819">
    <property type="entry name" value="VOC"/>
    <property type="match status" value="1"/>
</dbReference>
<dbReference type="GO" id="GO:0051213">
    <property type="term" value="F:dioxygenase activity"/>
    <property type="evidence" value="ECO:0007669"/>
    <property type="project" value="UniProtKB-KW"/>
</dbReference>
<evidence type="ECO:0000259" key="1">
    <source>
        <dbReference type="PROSITE" id="PS51819"/>
    </source>
</evidence>
<dbReference type="PANTHER" id="PTHR35006">
    <property type="entry name" value="GLYOXALASE FAMILY PROTEIN (AFU_ORTHOLOGUE AFUA_5G14830)"/>
    <property type="match status" value="1"/>
</dbReference>
<dbReference type="Proteomes" id="UP000575083">
    <property type="component" value="Unassembled WGS sequence"/>
</dbReference>
<evidence type="ECO:0000313" key="3">
    <source>
        <dbReference type="Proteomes" id="UP000575083"/>
    </source>
</evidence>
<dbReference type="CDD" id="cd07262">
    <property type="entry name" value="VOC_like"/>
    <property type="match status" value="1"/>
</dbReference>
<dbReference type="InterPro" id="IPR037523">
    <property type="entry name" value="VOC_core"/>
</dbReference>
<protein>
    <submittedName>
        <fullName evidence="2">Catechol 2,3-dioxygenase-like lactoylglutathione lyase family enzyme</fullName>
    </submittedName>
</protein>
<feature type="domain" description="VOC" evidence="1">
    <location>
        <begin position="8"/>
        <end position="135"/>
    </location>
</feature>
<comment type="caution">
    <text evidence="2">The sequence shown here is derived from an EMBL/GenBank/DDBJ whole genome shotgun (WGS) entry which is preliminary data.</text>
</comment>
<gene>
    <name evidence="2" type="ORF">HNP48_006461</name>
</gene>
<evidence type="ECO:0000313" key="2">
    <source>
        <dbReference type="EMBL" id="MBB6563737.1"/>
    </source>
</evidence>
<dbReference type="Gene3D" id="3.10.180.10">
    <property type="entry name" value="2,3-Dihydroxybiphenyl 1,2-Dioxygenase, domain 1"/>
    <property type="match status" value="1"/>
</dbReference>
<proteinExistence type="predicted"/>
<organism evidence="2 3">
    <name type="scientific">Acidovorax soli</name>
    <dbReference type="NCBI Taxonomy" id="592050"/>
    <lineage>
        <taxon>Bacteria</taxon>
        <taxon>Pseudomonadati</taxon>
        <taxon>Pseudomonadota</taxon>
        <taxon>Betaproteobacteria</taxon>
        <taxon>Burkholderiales</taxon>
        <taxon>Comamonadaceae</taxon>
        <taxon>Acidovorax</taxon>
    </lineage>
</organism>